<dbReference type="EMBL" id="BAABME010025980">
    <property type="protein sequence ID" value="GAA0173077.1"/>
    <property type="molecule type" value="Genomic_DNA"/>
</dbReference>
<evidence type="ECO:0000313" key="1">
    <source>
        <dbReference type="EMBL" id="GAA0173077.1"/>
    </source>
</evidence>
<gene>
    <name evidence="1" type="ORF">LIER_41454</name>
</gene>
<organism evidence="1 2">
    <name type="scientific">Lithospermum erythrorhizon</name>
    <name type="common">Purple gromwell</name>
    <name type="synonym">Lithospermum officinale var. erythrorhizon</name>
    <dbReference type="NCBI Taxonomy" id="34254"/>
    <lineage>
        <taxon>Eukaryota</taxon>
        <taxon>Viridiplantae</taxon>
        <taxon>Streptophyta</taxon>
        <taxon>Embryophyta</taxon>
        <taxon>Tracheophyta</taxon>
        <taxon>Spermatophyta</taxon>
        <taxon>Magnoliopsida</taxon>
        <taxon>eudicotyledons</taxon>
        <taxon>Gunneridae</taxon>
        <taxon>Pentapetalae</taxon>
        <taxon>asterids</taxon>
        <taxon>lamiids</taxon>
        <taxon>Boraginales</taxon>
        <taxon>Boraginaceae</taxon>
        <taxon>Boraginoideae</taxon>
        <taxon>Lithospermeae</taxon>
        <taxon>Lithospermum</taxon>
    </lineage>
</organism>
<sequence>MNNRLWKGDGGGGGKYYWVRNNEIVKGIVLIFSWASVEESQVNEFVNLYSSLGWNSLVSVADFLNPFIHERATSLAISLLSQLVEELRHRPCPLILAAFSGGSKACMYNFFQIIEGRCEAQLDLEDSRLVSSCIAGHIYDSCPVDFSYDLGARFALPPTILKMPGSGKLVSLLARGVTSSLDALFLTSFGPQRSEYFQTLCSSVNLGAPFLILCSESDDLAPCSIICNFARSLQDLGGNVKLVKWNDSPHVGHFRSDPCEYIAAVAELLELSASVFAFKIKTFEETTGMQYETDKMSKLICDLQNAASDSNQSLRRVALGPNDHFFVSSSVDYQKDESNILPDDRKERPPWPNSEISANSVLGQVLFDACVPKNVEGWDIRFSGSLNGQPFASARKYSGFNAIKRIRRSRL</sequence>
<dbReference type="SUPFAM" id="SSF53474">
    <property type="entry name" value="alpha/beta-Hydrolases"/>
    <property type="match status" value="1"/>
</dbReference>
<proteinExistence type="predicted"/>
<dbReference type="InterPro" id="IPR008547">
    <property type="entry name" value="DUF829_TMEM53"/>
</dbReference>
<reference evidence="1 2" key="1">
    <citation type="submission" date="2024-01" db="EMBL/GenBank/DDBJ databases">
        <title>The complete chloroplast genome sequence of Lithospermum erythrorhizon: insights into the phylogenetic relationship among Boraginaceae species and the maternal lineages of purple gromwells.</title>
        <authorList>
            <person name="Okada T."/>
            <person name="Watanabe K."/>
        </authorList>
    </citation>
    <scope>NUCLEOTIDE SEQUENCE [LARGE SCALE GENOMIC DNA]</scope>
</reference>
<keyword evidence="2" id="KW-1185">Reference proteome</keyword>
<name>A0AAV3R9J5_LITER</name>
<dbReference type="PANTHER" id="PTHR12265:SF9">
    <property type="entry name" value="DUF829 DOMAIN PROTEIN"/>
    <property type="match status" value="1"/>
</dbReference>
<comment type="caution">
    <text evidence="1">The sequence shown here is derived from an EMBL/GenBank/DDBJ whole genome shotgun (WGS) entry which is preliminary data.</text>
</comment>
<evidence type="ECO:0000313" key="2">
    <source>
        <dbReference type="Proteomes" id="UP001454036"/>
    </source>
</evidence>
<accession>A0AAV3R9J5</accession>
<dbReference type="Pfam" id="PF05705">
    <property type="entry name" value="DUF829"/>
    <property type="match status" value="1"/>
</dbReference>
<protein>
    <submittedName>
        <fullName evidence="1">Uncharacterized protein</fullName>
    </submittedName>
</protein>
<dbReference type="AlphaFoldDB" id="A0AAV3R9J5"/>
<dbReference type="InterPro" id="IPR029058">
    <property type="entry name" value="AB_hydrolase_fold"/>
</dbReference>
<dbReference type="PANTHER" id="PTHR12265">
    <property type="entry name" value="TRANSMEMBRANE PROTEIN 53"/>
    <property type="match status" value="1"/>
</dbReference>
<dbReference type="Proteomes" id="UP001454036">
    <property type="component" value="Unassembled WGS sequence"/>
</dbReference>